<protein>
    <recommendedName>
        <fullName evidence="4">histidine kinase</fullName>
        <ecNumber evidence="4">2.7.13.3</ecNumber>
    </recommendedName>
</protein>
<dbReference type="GO" id="GO:0030295">
    <property type="term" value="F:protein kinase activator activity"/>
    <property type="evidence" value="ECO:0007669"/>
    <property type="project" value="TreeGrafter"/>
</dbReference>
<dbReference type="InterPro" id="IPR036890">
    <property type="entry name" value="HATPase_C_sf"/>
</dbReference>
<dbReference type="InterPro" id="IPR036097">
    <property type="entry name" value="HisK_dim/P_sf"/>
</dbReference>
<dbReference type="SMART" id="SM00091">
    <property type="entry name" value="PAS"/>
    <property type="match status" value="1"/>
</dbReference>
<dbReference type="GO" id="GO:0005886">
    <property type="term" value="C:plasma membrane"/>
    <property type="evidence" value="ECO:0007669"/>
    <property type="project" value="UniProtKB-SubCell"/>
</dbReference>
<comment type="caution">
    <text evidence="18">The sequence shown here is derived from an EMBL/GenBank/DDBJ whole genome shotgun (WGS) entry which is preliminary data.</text>
</comment>
<keyword evidence="14" id="KW-0472">Membrane</keyword>
<dbReference type="SUPFAM" id="SSF55874">
    <property type="entry name" value="ATPase domain of HSP90 chaperone/DNA topoisomerase II/histidine kinase"/>
    <property type="match status" value="1"/>
</dbReference>
<dbReference type="PANTHER" id="PTHR42878:SF7">
    <property type="entry name" value="SENSOR HISTIDINE KINASE GLRK"/>
    <property type="match status" value="1"/>
</dbReference>
<evidence type="ECO:0000259" key="15">
    <source>
        <dbReference type="PROSITE" id="PS50109"/>
    </source>
</evidence>
<dbReference type="PROSITE" id="PS50112">
    <property type="entry name" value="PAS"/>
    <property type="match status" value="1"/>
</dbReference>
<reference evidence="18 19" key="1">
    <citation type="submission" date="2015-08" db="EMBL/GenBank/DDBJ databases">
        <title>Whole genome sequence of Flavobacterium akiainvivens IK-1T, from decaying Wikstroemia oahuensis, an endemic Hawaiian shrub.</title>
        <authorList>
            <person name="Wan X."/>
            <person name="Hou S."/>
            <person name="Saito J."/>
            <person name="Donachie S."/>
        </authorList>
    </citation>
    <scope>NUCLEOTIDE SEQUENCE [LARGE SCALE GENOMIC DNA]</scope>
    <source>
        <strain evidence="18 19">IK-1</strain>
    </source>
</reference>
<dbReference type="InterPro" id="IPR005467">
    <property type="entry name" value="His_kinase_dom"/>
</dbReference>
<evidence type="ECO:0000256" key="10">
    <source>
        <dbReference type="ARBA" id="ARBA00022777"/>
    </source>
</evidence>
<dbReference type="Gene3D" id="3.30.450.20">
    <property type="entry name" value="PAS domain"/>
    <property type="match status" value="1"/>
</dbReference>
<dbReference type="Gene3D" id="1.10.287.130">
    <property type="match status" value="1"/>
</dbReference>
<feature type="domain" description="PAS" evidence="16">
    <location>
        <begin position="227"/>
        <end position="298"/>
    </location>
</feature>
<evidence type="ECO:0000256" key="11">
    <source>
        <dbReference type="ARBA" id="ARBA00022840"/>
    </source>
</evidence>
<dbReference type="CDD" id="cd00130">
    <property type="entry name" value="PAS"/>
    <property type="match status" value="1"/>
</dbReference>
<evidence type="ECO:0000256" key="3">
    <source>
        <dbReference type="ARBA" id="ARBA00004236"/>
    </source>
</evidence>
<organism evidence="18 19">
    <name type="scientific">Flavobacterium akiainvivens</name>
    <dbReference type="NCBI Taxonomy" id="1202724"/>
    <lineage>
        <taxon>Bacteria</taxon>
        <taxon>Pseudomonadati</taxon>
        <taxon>Bacteroidota</taxon>
        <taxon>Flavobacteriia</taxon>
        <taxon>Flavobacteriales</taxon>
        <taxon>Flavobacteriaceae</taxon>
        <taxon>Flavobacterium</taxon>
    </lineage>
</organism>
<dbReference type="PATRIC" id="fig|1202724.3.peg.3252"/>
<evidence type="ECO:0000256" key="5">
    <source>
        <dbReference type="ARBA" id="ARBA00022475"/>
    </source>
</evidence>
<feature type="domain" description="HAMP" evidence="17">
    <location>
        <begin position="166"/>
        <end position="218"/>
    </location>
</feature>
<dbReference type="GO" id="GO:0006355">
    <property type="term" value="P:regulation of DNA-templated transcription"/>
    <property type="evidence" value="ECO:0007669"/>
    <property type="project" value="InterPro"/>
</dbReference>
<dbReference type="Gene3D" id="6.10.340.10">
    <property type="match status" value="1"/>
</dbReference>
<dbReference type="GO" id="GO:0007234">
    <property type="term" value="P:osmosensory signaling via phosphorelay pathway"/>
    <property type="evidence" value="ECO:0007669"/>
    <property type="project" value="TreeGrafter"/>
</dbReference>
<dbReference type="PROSITE" id="PS50885">
    <property type="entry name" value="HAMP"/>
    <property type="match status" value="1"/>
</dbReference>
<dbReference type="EC" id="2.7.13.3" evidence="4"/>
<proteinExistence type="predicted"/>
<comment type="catalytic activity">
    <reaction evidence="1">
        <text>ATP + protein L-histidine = ADP + protein N-phospho-L-histidine.</text>
        <dbReference type="EC" id="2.7.13.3"/>
    </reaction>
</comment>
<dbReference type="NCBIfam" id="TIGR00229">
    <property type="entry name" value="sensory_box"/>
    <property type="match status" value="1"/>
</dbReference>
<keyword evidence="13" id="KW-0902">Two-component regulatory system</keyword>
<evidence type="ECO:0000256" key="7">
    <source>
        <dbReference type="ARBA" id="ARBA00022679"/>
    </source>
</evidence>
<dbReference type="GO" id="GO:0000155">
    <property type="term" value="F:phosphorelay sensor kinase activity"/>
    <property type="evidence" value="ECO:0007669"/>
    <property type="project" value="InterPro"/>
</dbReference>
<dbReference type="AlphaFoldDB" id="A0A0M8MAY8"/>
<dbReference type="Pfam" id="PF00989">
    <property type="entry name" value="PAS"/>
    <property type="match status" value="1"/>
</dbReference>
<dbReference type="Gene3D" id="3.30.565.10">
    <property type="entry name" value="Histidine kinase-like ATPase, C-terminal domain"/>
    <property type="match status" value="1"/>
</dbReference>
<evidence type="ECO:0000259" key="17">
    <source>
        <dbReference type="PROSITE" id="PS50885"/>
    </source>
</evidence>
<dbReference type="InterPro" id="IPR000014">
    <property type="entry name" value="PAS"/>
</dbReference>
<evidence type="ECO:0000256" key="8">
    <source>
        <dbReference type="ARBA" id="ARBA00022692"/>
    </source>
</evidence>
<comment type="subcellular location">
    <subcellularLocation>
        <location evidence="3">Cell membrane</location>
    </subcellularLocation>
    <subcellularLocation>
        <location evidence="2">Membrane</location>
        <topology evidence="2">Multi-pass membrane protein</topology>
    </subcellularLocation>
</comment>
<sequence length="573" mass="63748">MKIKTKLTVALTLLFALIVMLAALAVRQVNLLAEDAGNILTANYQSLDYSRTMYKLLDNISREPKTPEKFQESLDLQKSNITEVGEKELTTDLQEDFDALLKDSANTTLVAKVRMDINSIMKLNMDAIKRKSNIAGDTAKNSILWISITSSFCLIIGFTLIINLPGYIANPIRDLTESIRQIAAKNYAQRLHFKGHDEFSALAKSFNTMAQKLQEYSDTDLARVMTEKRRVETLINNLHDPVIGLDEKNRILFINEEALKISGLKKETTIGKPAADVALHNDLLRLLLQQISTAPTKEEPLKIYADNKESYFEKRLVPISIIPTGESEAKAIGSFIILQNITPYKELDVAKTSFIATVSHEFKTPIASMKMSLQLLENERTGTLNDEQKNLISSIKDDITRLLRTTGELLNITQVETGKAQLHPEPCNVNGIIHDAVAATYKIAEAKNIAVEIKIEENLLPVTVDKEKATWIVSNLVSNAIRYSYEQSKVVVSAFRHEGNIIIAVQDTGIGIEAGYQQRIFDKYFRVPGNEKEGTGLGLAISKEFITSMNGTIWVDSAIGRGSTFSISLPVSV</sequence>
<evidence type="ECO:0000256" key="12">
    <source>
        <dbReference type="ARBA" id="ARBA00022989"/>
    </source>
</evidence>
<dbReference type="InterPro" id="IPR003594">
    <property type="entry name" value="HATPase_dom"/>
</dbReference>
<dbReference type="CDD" id="cd06225">
    <property type="entry name" value="HAMP"/>
    <property type="match status" value="1"/>
</dbReference>
<evidence type="ECO:0000259" key="16">
    <source>
        <dbReference type="PROSITE" id="PS50112"/>
    </source>
</evidence>
<dbReference type="Pfam" id="PF02518">
    <property type="entry name" value="HATPase_c"/>
    <property type="match status" value="1"/>
</dbReference>
<dbReference type="GO" id="GO:0000156">
    <property type="term" value="F:phosphorelay response regulator activity"/>
    <property type="evidence" value="ECO:0007669"/>
    <property type="project" value="TreeGrafter"/>
</dbReference>
<dbReference type="SUPFAM" id="SSF47384">
    <property type="entry name" value="Homodimeric domain of signal transducing histidine kinase"/>
    <property type="match status" value="1"/>
</dbReference>
<keyword evidence="5" id="KW-1003">Cell membrane</keyword>
<dbReference type="InterPro" id="IPR035965">
    <property type="entry name" value="PAS-like_dom_sf"/>
</dbReference>
<dbReference type="SMART" id="SM00387">
    <property type="entry name" value="HATPase_c"/>
    <property type="match status" value="1"/>
</dbReference>
<dbReference type="InterPro" id="IPR003660">
    <property type="entry name" value="HAMP_dom"/>
</dbReference>
<dbReference type="STRING" id="1202724.AM493_15660"/>
<dbReference type="InterPro" id="IPR004358">
    <property type="entry name" value="Sig_transdc_His_kin-like_C"/>
</dbReference>
<dbReference type="FunFam" id="3.30.565.10:FF:000023">
    <property type="entry name" value="PAS domain-containing sensor histidine kinase"/>
    <property type="match status" value="1"/>
</dbReference>
<dbReference type="PROSITE" id="PS50109">
    <property type="entry name" value="HIS_KIN"/>
    <property type="match status" value="1"/>
</dbReference>
<name>A0A0M8MAY8_9FLAO</name>
<keyword evidence="6" id="KW-0597">Phosphoprotein</keyword>
<dbReference type="GO" id="GO:0005524">
    <property type="term" value="F:ATP binding"/>
    <property type="evidence" value="ECO:0007669"/>
    <property type="project" value="UniProtKB-KW"/>
</dbReference>
<dbReference type="PANTHER" id="PTHR42878">
    <property type="entry name" value="TWO-COMPONENT HISTIDINE KINASE"/>
    <property type="match status" value="1"/>
</dbReference>
<keyword evidence="9" id="KW-0547">Nucleotide-binding</keyword>
<evidence type="ECO:0000313" key="18">
    <source>
        <dbReference type="EMBL" id="KOS07313.1"/>
    </source>
</evidence>
<accession>A0A0M8MAY8</accession>
<dbReference type="Proteomes" id="UP000037755">
    <property type="component" value="Unassembled WGS sequence"/>
</dbReference>
<dbReference type="Pfam" id="PF00672">
    <property type="entry name" value="HAMP"/>
    <property type="match status" value="1"/>
</dbReference>
<gene>
    <name evidence="18" type="ORF">AM493_15660</name>
</gene>
<keyword evidence="12" id="KW-1133">Transmembrane helix</keyword>
<dbReference type="SUPFAM" id="SSF158472">
    <property type="entry name" value="HAMP domain-like"/>
    <property type="match status" value="1"/>
</dbReference>
<evidence type="ECO:0000256" key="14">
    <source>
        <dbReference type="ARBA" id="ARBA00023136"/>
    </source>
</evidence>
<dbReference type="SUPFAM" id="SSF55785">
    <property type="entry name" value="PYP-like sensor domain (PAS domain)"/>
    <property type="match status" value="1"/>
</dbReference>
<keyword evidence="7" id="KW-0808">Transferase</keyword>
<dbReference type="SMART" id="SM00304">
    <property type="entry name" value="HAMP"/>
    <property type="match status" value="1"/>
</dbReference>
<feature type="domain" description="Histidine kinase" evidence="15">
    <location>
        <begin position="357"/>
        <end position="573"/>
    </location>
</feature>
<dbReference type="EMBL" id="LIYD01000005">
    <property type="protein sequence ID" value="KOS07313.1"/>
    <property type="molecule type" value="Genomic_DNA"/>
</dbReference>
<keyword evidence="10 18" id="KW-0418">Kinase</keyword>
<dbReference type="InterPro" id="IPR003661">
    <property type="entry name" value="HisK_dim/P_dom"/>
</dbReference>
<dbReference type="RefSeq" id="WP_054408967.1">
    <property type="nucleotide sequence ID" value="NZ_FOYA01000005.1"/>
</dbReference>
<evidence type="ECO:0000313" key="19">
    <source>
        <dbReference type="Proteomes" id="UP000037755"/>
    </source>
</evidence>
<dbReference type="InterPro" id="IPR013767">
    <property type="entry name" value="PAS_fold"/>
</dbReference>
<dbReference type="InterPro" id="IPR050351">
    <property type="entry name" value="BphY/WalK/GraS-like"/>
</dbReference>
<dbReference type="CDD" id="cd00075">
    <property type="entry name" value="HATPase"/>
    <property type="match status" value="1"/>
</dbReference>
<dbReference type="OrthoDB" id="9813151at2"/>
<dbReference type="Pfam" id="PF00512">
    <property type="entry name" value="HisKA"/>
    <property type="match status" value="1"/>
</dbReference>
<evidence type="ECO:0000256" key="9">
    <source>
        <dbReference type="ARBA" id="ARBA00022741"/>
    </source>
</evidence>
<dbReference type="CDD" id="cd00082">
    <property type="entry name" value="HisKA"/>
    <property type="match status" value="1"/>
</dbReference>
<evidence type="ECO:0000256" key="2">
    <source>
        <dbReference type="ARBA" id="ARBA00004141"/>
    </source>
</evidence>
<dbReference type="PRINTS" id="PR00344">
    <property type="entry name" value="BCTRLSENSOR"/>
</dbReference>
<evidence type="ECO:0000256" key="4">
    <source>
        <dbReference type="ARBA" id="ARBA00012438"/>
    </source>
</evidence>
<dbReference type="SMART" id="SM00388">
    <property type="entry name" value="HisKA"/>
    <property type="match status" value="1"/>
</dbReference>
<evidence type="ECO:0000256" key="6">
    <source>
        <dbReference type="ARBA" id="ARBA00022553"/>
    </source>
</evidence>
<keyword evidence="8" id="KW-0812">Transmembrane</keyword>
<keyword evidence="19" id="KW-1185">Reference proteome</keyword>
<evidence type="ECO:0000256" key="1">
    <source>
        <dbReference type="ARBA" id="ARBA00000085"/>
    </source>
</evidence>
<keyword evidence="11" id="KW-0067">ATP-binding</keyword>
<evidence type="ECO:0000256" key="13">
    <source>
        <dbReference type="ARBA" id="ARBA00023012"/>
    </source>
</evidence>